<dbReference type="PANTHER" id="PTHR42879">
    <property type="entry name" value="3-OXOACYL-(ACYL-CARRIER-PROTEIN) REDUCTASE"/>
    <property type="match status" value="1"/>
</dbReference>
<dbReference type="Gene3D" id="3.40.50.720">
    <property type="entry name" value="NAD(P)-binding Rossmann-like Domain"/>
    <property type="match status" value="1"/>
</dbReference>
<dbReference type="InterPro" id="IPR050259">
    <property type="entry name" value="SDR"/>
</dbReference>
<dbReference type="Proteomes" id="UP001277761">
    <property type="component" value="Unassembled WGS sequence"/>
</dbReference>
<dbReference type="Pfam" id="PF13561">
    <property type="entry name" value="adh_short_C2"/>
    <property type="match status" value="1"/>
</dbReference>
<dbReference type="EMBL" id="JAXAVX010000004">
    <property type="protein sequence ID" value="MDX8151852.1"/>
    <property type="molecule type" value="Genomic_DNA"/>
</dbReference>
<evidence type="ECO:0000256" key="1">
    <source>
        <dbReference type="ARBA" id="ARBA00006484"/>
    </source>
</evidence>
<dbReference type="PRINTS" id="PR00081">
    <property type="entry name" value="GDHRDH"/>
</dbReference>
<name>A0ABU4VJ33_9ACTN</name>
<dbReference type="PANTHER" id="PTHR42879:SF6">
    <property type="entry name" value="NADPH-DEPENDENT REDUCTASE BACG"/>
    <property type="match status" value="1"/>
</dbReference>
<dbReference type="InterPro" id="IPR002347">
    <property type="entry name" value="SDR_fam"/>
</dbReference>
<comment type="caution">
    <text evidence="2">The sequence shown here is derived from an EMBL/GenBank/DDBJ whole genome shotgun (WGS) entry which is preliminary data.</text>
</comment>
<evidence type="ECO:0000313" key="3">
    <source>
        <dbReference type="Proteomes" id="UP001277761"/>
    </source>
</evidence>
<organism evidence="2 3">
    <name type="scientific">Patulibacter brassicae</name>
    <dbReference type="NCBI Taxonomy" id="1705717"/>
    <lineage>
        <taxon>Bacteria</taxon>
        <taxon>Bacillati</taxon>
        <taxon>Actinomycetota</taxon>
        <taxon>Thermoleophilia</taxon>
        <taxon>Solirubrobacterales</taxon>
        <taxon>Patulibacteraceae</taxon>
        <taxon>Patulibacter</taxon>
    </lineage>
</organism>
<sequence length="252" mass="25426">MDLGIAGRVALVGGATSGIGRAIAATLLAEGATVVVSARDDARTATAATELGAAGHVAWDTADVAGADGVVDAVERDHGPVDLLVTNTGGPPIGPDPLAFDDAQWVDAQRHLVRAPMALLRRVLPGMRERGFGRVVNVASTSVREPLPQLVLSNAERSAALGAFKTLALHVAGDGVTINTLLTGAIATPRIAAAHGGSMEEAQRAAATSIPAGRLGRPEEMAAAAAFLCSAQAAYITGAAIPVDGGRLRGVW</sequence>
<dbReference type="SUPFAM" id="SSF51735">
    <property type="entry name" value="NAD(P)-binding Rossmann-fold domains"/>
    <property type="match status" value="1"/>
</dbReference>
<comment type="similarity">
    <text evidence="1">Belongs to the short-chain dehydrogenases/reductases (SDR) family.</text>
</comment>
<gene>
    <name evidence="2" type="ORF">SK069_09630</name>
</gene>
<protein>
    <submittedName>
        <fullName evidence="2">SDR family oxidoreductase</fullName>
    </submittedName>
</protein>
<reference evidence="2 3" key="1">
    <citation type="submission" date="2023-11" db="EMBL/GenBank/DDBJ databases">
        <authorList>
            <person name="Xu M."/>
            <person name="Jiang T."/>
        </authorList>
    </citation>
    <scope>NUCLEOTIDE SEQUENCE [LARGE SCALE GENOMIC DNA]</scope>
    <source>
        <strain evidence="2 3">SD</strain>
    </source>
</reference>
<proteinExistence type="inferred from homology"/>
<accession>A0ABU4VJ33</accession>
<keyword evidence="3" id="KW-1185">Reference proteome</keyword>
<dbReference type="InterPro" id="IPR036291">
    <property type="entry name" value="NAD(P)-bd_dom_sf"/>
</dbReference>
<dbReference type="RefSeq" id="WP_319954007.1">
    <property type="nucleotide sequence ID" value="NZ_JAXAVX010000004.1"/>
</dbReference>
<evidence type="ECO:0000313" key="2">
    <source>
        <dbReference type="EMBL" id="MDX8151852.1"/>
    </source>
</evidence>